<protein>
    <submittedName>
        <fullName evidence="1">Uncharacterized protein</fullName>
    </submittedName>
</protein>
<proteinExistence type="predicted"/>
<dbReference type="RefSeq" id="WP_013017355.1">
    <property type="nucleotide sequence ID" value="NC_013947.1"/>
</dbReference>
<accession>D3Q0P8</accession>
<evidence type="ECO:0000313" key="1">
    <source>
        <dbReference type="EMBL" id="ADD41784.1"/>
    </source>
</evidence>
<dbReference type="KEGG" id="sna:Snas_2090"/>
<dbReference type="STRING" id="446470.Snas_2090"/>
<dbReference type="AlphaFoldDB" id="D3Q0P8"/>
<name>D3Q0P8_STANL</name>
<sequence length="78" mass="9113">MSKKHTDQEIHEFAATLSVDEKQRLVKGCSKKLIKCNLQAWYECVSHGRYWDNKLDGCTRPFQGILESRNLPTEMRQS</sequence>
<dbReference type="EMBL" id="CP001778">
    <property type="protein sequence ID" value="ADD41784.1"/>
    <property type="molecule type" value="Genomic_DNA"/>
</dbReference>
<keyword evidence="2" id="KW-1185">Reference proteome</keyword>
<dbReference type="Proteomes" id="UP000000844">
    <property type="component" value="Chromosome"/>
</dbReference>
<gene>
    <name evidence="1" type="ordered locus">Snas_2090</name>
</gene>
<reference evidence="1 2" key="1">
    <citation type="journal article" date="2009" name="Stand. Genomic Sci.">
        <title>Complete genome sequence of Stackebrandtia nassauensis type strain (LLR-40K-21).</title>
        <authorList>
            <person name="Munk C."/>
            <person name="Lapidus A."/>
            <person name="Copeland A."/>
            <person name="Jando M."/>
            <person name="Mayilraj S."/>
            <person name="Glavina Del Rio T."/>
            <person name="Nolan M."/>
            <person name="Chen F."/>
            <person name="Lucas S."/>
            <person name="Tice H."/>
            <person name="Cheng J.F."/>
            <person name="Han C."/>
            <person name="Detter J.C."/>
            <person name="Bruce D."/>
            <person name="Goodwin L."/>
            <person name="Chain P."/>
            <person name="Pitluck S."/>
            <person name="Goker M."/>
            <person name="Ovchinikova G."/>
            <person name="Pati A."/>
            <person name="Ivanova N."/>
            <person name="Mavromatis K."/>
            <person name="Chen A."/>
            <person name="Palaniappan K."/>
            <person name="Land M."/>
            <person name="Hauser L."/>
            <person name="Chang Y.J."/>
            <person name="Jeffries C.D."/>
            <person name="Bristow J."/>
            <person name="Eisen J.A."/>
            <person name="Markowitz V."/>
            <person name="Hugenholtz P."/>
            <person name="Kyrpides N.C."/>
            <person name="Klenk H.P."/>
        </authorList>
    </citation>
    <scope>NUCLEOTIDE SEQUENCE [LARGE SCALE GENOMIC DNA]</scope>
    <source>
        <strain evidence="2">DSM 44728 / CIP 108903 / NRRL B-16338 / NBRC 102104 / LLR-40K-21</strain>
    </source>
</reference>
<evidence type="ECO:0000313" key="2">
    <source>
        <dbReference type="Proteomes" id="UP000000844"/>
    </source>
</evidence>
<dbReference type="HOGENOM" id="CLU_2620333_0_0_11"/>
<organism evidence="1 2">
    <name type="scientific">Stackebrandtia nassauensis (strain DSM 44728 / CIP 108903 / NRRL B-16338 / NBRC 102104 / LLR-40K-21)</name>
    <dbReference type="NCBI Taxonomy" id="446470"/>
    <lineage>
        <taxon>Bacteria</taxon>
        <taxon>Bacillati</taxon>
        <taxon>Actinomycetota</taxon>
        <taxon>Actinomycetes</taxon>
        <taxon>Glycomycetales</taxon>
        <taxon>Glycomycetaceae</taxon>
        <taxon>Stackebrandtia</taxon>
    </lineage>
</organism>